<dbReference type="AlphaFoldDB" id="A0AAD7WC36"/>
<protein>
    <submittedName>
        <fullName evidence="1">Uncharacterized protein</fullName>
    </submittedName>
</protein>
<name>A0AAD7WC36_9TELE</name>
<proteinExistence type="predicted"/>
<sequence>MTEEAQLGVIATLKLELFRERSEWAVWGLVPGSIFDPQTSQIQWKDQERPHPHPRPQQTQLRFCAEMR</sequence>
<evidence type="ECO:0000313" key="1">
    <source>
        <dbReference type="EMBL" id="KAJ8390464.1"/>
    </source>
</evidence>
<dbReference type="EMBL" id="JAINUG010000169">
    <property type="protein sequence ID" value="KAJ8390464.1"/>
    <property type="molecule type" value="Genomic_DNA"/>
</dbReference>
<accession>A0AAD7WC36</accession>
<keyword evidence="2" id="KW-1185">Reference proteome</keyword>
<organism evidence="1 2">
    <name type="scientific">Aldrovandia affinis</name>
    <dbReference type="NCBI Taxonomy" id="143900"/>
    <lineage>
        <taxon>Eukaryota</taxon>
        <taxon>Metazoa</taxon>
        <taxon>Chordata</taxon>
        <taxon>Craniata</taxon>
        <taxon>Vertebrata</taxon>
        <taxon>Euteleostomi</taxon>
        <taxon>Actinopterygii</taxon>
        <taxon>Neopterygii</taxon>
        <taxon>Teleostei</taxon>
        <taxon>Notacanthiformes</taxon>
        <taxon>Halosauridae</taxon>
        <taxon>Aldrovandia</taxon>
    </lineage>
</organism>
<dbReference type="Proteomes" id="UP001221898">
    <property type="component" value="Unassembled WGS sequence"/>
</dbReference>
<reference evidence="1" key="1">
    <citation type="journal article" date="2023" name="Science">
        <title>Genome structures resolve the early diversification of teleost fishes.</title>
        <authorList>
            <person name="Parey E."/>
            <person name="Louis A."/>
            <person name="Montfort J."/>
            <person name="Bouchez O."/>
            <person name="Roques C."/>
            <person name="Iampietro C."/>
            <person name="Lluch J."/>
            <person name="Castinel A."/>
            <person name="Donnadieu C."/>
            <person name="Desvignes T."/>
            <person name="Floi Bucao C."/>
            <person name="Jouanno E."/>
            <person name="Wen M."/>
            <person name="Mejri S."/>
            <person name="Dirks R."/>
            <person name="Jansen H."/>
            <person name="Henkel C."/>
            <person name="Chen W.J."/>
            <person name="Zahm M."/>
            <person name="Cabau C."/>
            <person name="Klopp C."/>
            <person name="Thompson A.W."/>
            <person name="Robinson-Rechavi M."/>
            <person name="Braasch I."/>
            <person name="Lecointre G."/>
            <person name="Bobe J."/>
            <person name="Postlethwait J.H."/>
            <person name="Berthelot C."/>
            <person name="Roest Crollius H."/>
            <person name="Guiguen Y."/>
        </authorList>
    </citation>
    <scope>NUCLEOTIDE SEQUENCE</scope>
    <source>
        <strain evidence="1">NC1722</strain>
    </source>
</reference>
<comment type="caution">
    <text evidence="1">The sequence shown here is derived from an EMBL/GenBank/DDBJ whole genome shotgun (WGS) entry which is preliminary data.</text>
</comment>
<evidence type="ECO:0000313" key="2">
    <source>
        <dbReference type="Proteomes" id="UP001221898"/>
    </source>
</evidence>
<gene>
    <name evidence="1" type="ORF">AAFF_G00103990</name>
</gene>